<evidence type="ECO:0000313" key="2">
    <source>
        <dbReference type="EMBL" id="KIM57774.1"/>
    </source>
</evidence>
<dbReference type="HOGENOM" id="CLU_616944_0_0_1"/>
<sequence>MPNSARKRFHHGRLGGAFTSLPQLADSPVRRVKTAPPHATTSATLERILWRSRNTSSRPLMKGGAPHSSTRRALLTDESLQHTNNTRSLRRTISSVSLHNSRIMNVRGPKKRITLEGQRRNTEQKVNTGISMAKHGTSGDATLKLEPEKEKGKPVDAILEKRKTRDQSENTVLFKELGNTIGEPQTGDVAEASSTASLAVASLKPSVHTTPGNKGSMDDHTKVPSHQVKQTLDSPESKLSQSIAKGGGRGINISDDLDLEFDLLSHTRDVTYSPQDVNLVIRAPETAITIWDGRVDEYYTFPCQLFLKCMDAEKFCFSSVPDVDNIELSCSAVPLSGKYKPKVPRGLRTSYWGSTVENDADGGIQVRHKEGIHVERKWHPLKDSDGKWGWSMNIWTPIPISVFDKVESRFFKLEGEVWIGCKPVEKAELTFSISVLLRKEYMMK</sequence>
<reference evidence="2 3" key="1">
    <citation type="submission" date="2014-04" db="EMBL/GenBank/DDBJ databases">
        <authorList>
            <consortium name="DOE Joint Genome Institute"/>
            <person name="Kuo A."/>
            <person name="Kohler A."/>
            <person name="Nagy L.G."/>
            <person name="Floudas D."/>
            <person name="Copeland A."/>
            <person name="Barry K.W."/>
            <person name="Cichocki N."/>
            <person name="Veneault-Fourrey C."/>
            <person name="LaButti K."/>
            <person name="Lindquist E.A."/>
            <person name="Lipzen A."/>
            <person name="Lundell T."/>
            <person name="Morin E."/>
            <person name="Murat C."/>
            <person name="Sun H."/>
            <person name="Tunlid A."/>
            <person name="Henrissat B."/>
            <person name="Grigoriev I.V."/>
            <person name="Hibbett D.S."/>
            <person name="Martin F."/>
            <person name="Nordberg H.P."/>
            <person name="Cantor M.N."/>
            <person name="Hua S.X."/>
        </authorList>
    </citation>
    <scope>NUCLEOTIDE SEQUENCE [LARGE SCALE GENOMIC DNA]</scope>
    <source>
        <strain evidence="2 3">Foug A</strain>
    </source>
</reference>
<dbReference type="OrthoDB" id="3059771at2759"/>
<evidence type="ECO:0000313" key="3">
    <source>
        <dbReference type="Proteomes" id="UP000053989"/>
    </source>
</evidence>
<proteinExistence type="predicted"/>
<dbReference type="InParanoid" id="A0A0C3DNF9"/>
<feature type="compositionally biased region" description="Polar residues" evidence="1">
    <location>
        <begin position="227"/>
        <end position="243"/>
    </location>
</feature>
<dbReference type="Proteomes" id="UP000053989">
    <property type="component" value="Unassembled WGS sequence"/>
</dbReference>
<accession>A0A0C3DNF9</accession>
<organism evidence="2 3">
    <name type="scientific">Scleroderma citrinum Foug A</name>
    <dbReference type="NCBI Taxonomy" id="1036808"/>
    <lineage>
        <taxon>Eukaryota</taxon>
        <taxon>Fungi</taxon>
        <taxon>Dikarya</taxon>
        <taxon>Basidiomycota</taxon>
        <taxon>Agaricomycotina</taxon>
        <taxon>Agaricomycetes</taxon>
        <taxon>Agaricomycetidae</taxon>
        <taxon>Boletales</taxon>
        <taxon>Sclerodermatineae</taxon>
        <taxon>Sclerodermataceae</taxon>
        <taxon>Scleroderma</taxon>
    </lineage>
</organism>
<dbReference type="AlphaFoldDB" id="A0A0C3DNF9"/>
<reference evidence="3" key="2">
    <citation type="submission" date="2015-01" db="EMBL/GenBank/DDBJ databases">
        <title>Evolutionary Origins and Diversification of the Mycorrhizal Mutualists.</title>
        <authorList>
            <consortium name="DOE Joint Genome Institute"/>
            <consortium name="Mycorrhizal Genomics Consortium"/>
            <person name="Kohler A."/>
            <person name="Kuo A."/>
            <person name="Nagy L.G."/>
            <person name="Floudas D."/>
            <person name="Copeland A."/>
            <person name="Barry K.W."/>
            <person name="Cichocki N."/>
            <person name="Veneault-Fourrey C."/>
            <person name="LaButti K."/>
            <person name="Lindquist E.A."/>
            <person name="Lipzen A."/>
            <person name="Lundell T."/>
            <person name="Morin E."/>
            <person name="Murat C."/>
            <person name="Riley R."/>
            <person name="Ohm R."/>
            <person name="Sun H."/>
            <person name="Tunlid A."/>
            <person name="Henrissat B."/>
            <person name="Grigoriev I.V."/>
            <person name="Hibbett D.S."/>
            <person name="Martin F."/>
        </authorList>
    </citation>
    <scope>NUCLEOTIDE SEQUENCE [LARGE SCALE GENOMIC DNA]</scope>
    <source>
        <strain evidence="3">Foug A</strain>
    </source>
</reference>
<feature type="region of interest" description="Disordered" evidence="1">
    <location>
        <begin position="202"/>
        <end position="245"/>
    </location>
</feature>
<feature type="region of interest" description="Disordered" evidence="1">
    <location>
        <begin position="51"/>
        <end position="85"/>
    </location>
</feature>
<gene>
    <name evidence="2" type="ORF">SCLCIDRAFT_1120967</name>
</gene>
<evidence type="ECO:0000256" key="1">
    <source>
        <dbReference type="SAM" id="MobiDB-lite"/>
    </source>
</evidence>
<dbReference type="EMBL" id="KN822096">
    <property type="protein sequence ID" value="KIM57774.1"/>
    <property type="molecule type" value="Genomic_DNA"/>
</dbReference>
<name>A0A0C3DNF9_9AGAM</name>
<keyword evidence="3" id="KW-1185">Reference proteome</keyword>
<protein>
    <submittedName>
        <fullName evidence="2">Uncharacterized protein</fullName>
    </submittedName>
</protein>